<reference evidence="2 3" key="1">
    <citation type="submission" date="2020-02" db="EMBL/GenBank/DDBJ databases">
        <authorList>
            <person name="Ma Q."/>
            <person name="Huang Y."/>
            <person name="Song X."/>
            <person name="Pei D."/>
        </authorList>
    </citation>
    <scope>NUCLEOTIDE SEQUENCE [LARGE SCALE GENOMIC DNA]</scope>
    <source>
        <strain evidence="2">Sxm20200214</strain>
        <tissue evidence="2">Leaf</tissue>
    </source>
</reference>
<feature type="compositionally biased region" description="Polar residues" evidence="1">
    <location>
        <begin position="37"/>
        <end position="49"/>
    </location>
</feature>
<feature type="region of interest" description="Disordered" evidence="1">
    <location>
        <begin position="1"/>
        <end position="56"/>
    </location>
</feature>
<dbReference type="EMBL" id="JAAMPC010000011">
    <property type="protein sequence ID" value="KAG2282319.1"/>
    <property type="molecule type" value="Genomic_DNA"/>
</dbReference>
<dbReference type="AlphaFoldDB" id="A0A8X7R4D8"/>
<dbReference type="Proteomes" id="UP000886595">
    <property type="component" value="Unassembled WGS sequence"/>
</dbReference>
<evidence type="ECO:0000313" key="3">
    <source>
        <dbReference type="Proteomes" id="UP000886595"/>
    </source>
</evidence>
<gene>
    <name evidence="2" type="ORF">Bca52824_053539</name>
</gene>
<evidence type="ECO:0000256" key="1">
    <source>
        <dbReference type="SAM" id="MobiDB-lite"/>
    </source>
</evidence>
<keyword evidence="3" id="KW-1185">Reference proteome</keyword>
<name>A0A8X7R4D8_BRACI</name>
<accession>A0A8X7R4D8</accession>
<comment type="caution">
    <text evidence="2">The sequence shown here is derived from an EMBL/GenBank/DDBJ whole genome shotgun (WGS) entry which is preliminary data.</text>
</comment>
<protein>
    <submittedName>
        <fullName evidence="2">Uncharacterized protein</fullName>
    </submittedName>
</protein>
<evidence type="ECO:0000313" key="2">
    <source>
        <dbReference type="EMBL" id="KAG2282319.1"/>
    </source>
</evidence>
<proteinExistence type="predicted"/>
<organism evidence="2 3">
    <name type="scientific">Brassica carinata</name>
    <name type="common">Ethiopian mustard</name>
    <name type="synonym">Abyssinian cabbage</name>
    <dbReference type="NCBI Taxonomy" id="52824"/>
    <lineage>
        <taxon>Eukaryota</taxon>
        <taxon>Viridiplantae</taxon>
        <taxon>Streptophyta</taxon>
        <taxon>Embryophyta</taxon>
        <taxon>Tracheophyta</taxon>
        <taxon>Spermatophyta</taxon>
        <taxon>Magnoliopsida</taxon>
        <taxon>eudicotyledons</taxon>
        <taxon>Gunneridae</taxon>
        <taxon>Pentapetalae</taxon>
        <taxon>rosids</taxon>
        <taxon>malvids</taxon>
        <taxon>Brassicales</taxon>
        <taxon>Brassicaceae</taxon>
        <taxon>Brassiceae</taxon>
        <taxon>Brassica</taxon>
    </lineage>
</organism>
<sequence>MEALKVDSFTSMSVLSEKRSEPRRPFSLPSIFPPKKTPTQSPWKASSRASMAGWLY</sequence>